<feature type="compositionally biased region" description="Basic and acidic residues" evidence="1">
    <location>
        <begin position="269"/>
        <end position="282"/>
    </location>
</feature>
<feature type="region of interest" description="Disordered" evidence="1">
    <location>
        <begin position="96"/>
        <end position="129"/>
    </location>
</feature>
<protein>
    <submittedName>
        <fullName evidence="3">Uncharacterized protein</fullName>
    </submittedName>
</protein>
<feature type="chain" id="PRO_5012156913" evidence="2">
    <location>
        <begin position="25"/>
        <end position="293"/>
    </location>
</feature>
<feature type="compositionally biased region" description="Low complexity" evidence="1">
    <location>
        <begin position="231"/>
        <end position="257"/>
    </location>
</feature>
<accession>A0A2A9NJM0</accession>
<organism evidence="3 4">
    <name type="scientific">Amanita thiersii Skay4041</name>
    <dbReference type="NCBI Taxonomy" id="703135"/>
    <lineage>
        <taxon>Eukaryota</taxon>
        <taxon>Fungi</taxon>
        <taxon>Dikarya</taxon>
        <taxon>Basidiomycota</taxon>
        <taxon>Agaricomycotina</taxon>
        <taxon>Agaricomycetes</taxon>
        <taxon>Agaricomycetidae</taxon>
        <taxon>Agaricales</taxon>
        <taxon>Pluteineae</taxon>
        <taxon>Amanitaceae</taxon>
        <taxon>Amanita</taxon>
    </lineage>
</organism>
<evidence type="ECO:0000256" key="2">
    <source>
        <dbReference type="SAM" id="SignalP"/>
    </source>
</evidence>
<dbReference type="Proteomes" id="UP000242287">
    <property type="component" value="Unassembled WGS sequence"/>
</dbReference>
<feature type="signal peptide" evidence="2">
    <location>
        <begin position="1"/>
        <end position="24"/>
    </location>
</feature>
<keyword evidence="2" id="KW-0732">Signal</keyword>
<dbReference type="AlphaFoldDB" id="A0A2A9NJM0"/>
<proteinExistence type="predicted"/>
<dbReference type="EMBL" id="KZ302026">
    <property type="protein sequence ID" value="PFH49524.1"/>
    <property type="molecule type" value="Genomic_DNA"/>
</dbReference>
<evidence type="ECO:0000313" key="3">
    <source>
        <dbReference type="EMBL" id="PFH49524.1"/>
    </source>
</evidence>
<feature type="compositionally biased region" description="Polar residues" evidence="1">
    <location>
        <begin position="221"/>
        <end position="230"/>
    </location>
</feature>
<name>A0A2A9NJM0_9AGAR</name>
<sequence length="293" mass="31956">MVGTKASAYVILTIAALNAGTILAAPSGKSSPSFSRYYPPRAVELNRHLVPAGYPDISIRYNNEEVIYTRKRGLLDAASSSESAIHPRKFDHNGEITAREAATSGFSRRARKKKSQATREDTTPEQEDTGLFARGNTISQCVNCEVVSDDEDQSWTPEPLELVSTQMGATSQMSFQPPKELGPSRSRLRPTKSSFKERKPLSPGEMPKPKRRVTFNEKTSEVQFVGSQPVTSSLLSQDDAASSESESDTGESTSSDSDTTHHPPPPTTKAEEAKDTNPDPFHRSPTGVNDIND</sequence>
<keyword evidence="4" id="KW-1185">Reference proteome</keyword>
<reference evidence="3 4" key="1">
    <citation type="submission" date="2014-02" db="EMBL/GenBank/DDBJ databases">
        <title>Transposable element dynamics among asymbiotic and ectomycorrhizal Amanita fungi.</title>
        <authorList>
            <consortium name="DOE Joint Genome Institute"/>
            <person name="Hess J."/>
            <person name="Skrede I."/>
            <person name="Wolfe B."/>
            <person name="LaButti K."/>
            <person name="Ohm R.A."/>
            <person name="Grigoriev I.V."/>
            <person name="Pringle A."/>
        </authorList>
    </citation>
    <scope>NUCLEOTIDE SEQUENCE [LARGE SCALE GENOMIC DNA]</scope>
    <source>
        <strain evidence="3 4">SKay4041</strain>
    </source>
</reference>
<gene>
    <name evidence="3" type="ORF">AMATHDRAFT_41473</name>
</gene>
<feature type="region of interest" description="Disordered" evidence="1">
    <location>
        <begin position="169"/>
        <end position="293"/>
    </location>
</feature>
<evidence type="ECO:0000256" key="1">
    <source>
        <dbReference type="SAM" id="MobiDB-lite"/>
    </source>
</evidence>
<evidence type="ECO:0000313" key="4">
    <source>
        <dbReference type="Proteomes" id="UP000242287"/>
    </source>
</evidence>